<protein>
    <submittedName>
        <fullName evidence="1">Uncharacterized protein</fullName>
    </submittedName>
</protein>
<organism evidence="1 2">
    <name type="scientific">Mesorhizobium wenxiniae</name>
    <dbReference type="NCBI Taxonomy" id="2014805"/>
    <lineage>
        <taxon>Bacteria</taxon>
        <taxon>Pseudomonadati</taxon>
        <taxon>Pseudomonadota</taxon>
        <taxon>Alphaproteobacteria</taxon>
        <taxon>Hyphomicrobiales</taxon>
        <taxon>Phyllobacteriaceae</taxon>
        <taxon>Mesorhizobium</taxon>
    </lineage>
</organism>
<keyword evidence="2" id="KW-1185">Reference proteome</keyword>
<dbReference type="Proteomes" id="UP000215931">
    <property type="component" value="Unassembled WGS sequence"/>
</dbReference>
<sequence>MILLEWRLGHQPAVAMPTVVLSVVANRAQALPYAYMRTGRIRENFADAVQSRWGSTCGQSVIQVLQGGS</sequence>
<gene>
    <name evidence="1" type="ORF">CIT31_13495</name>
</gene>
<accession>A0A271KH47</accession>
<reference evidence="1 2" key="1">
    <citation type="submission" date="2017-08" db="EMBL/GenBank/DDBJ databases">
        <title>Mesorhizobium wenxinae sp. nov., a novel rhizobial species isolated from root nodules of chickpea (Cicer arietinum L.).</title>
        <authorList>
            <person name="Zhang J."/>
        </authorList>
    </citation>
    <scope>NUCLEOTIDE SEQUENCE [LARGE SCALE GENOMIC DNA]</scope>
    <source>
        <strain evidence="2">WYCCWR 10019</strain>
    </source>
</reference>
<dbReference type="AlphaFoldDB" id="A0A271KH47"/>
<comment type="caution">
    <text evidence="1">The sequence shown here is derived from an EMBL/GenBank/DDBJ whole genome shotgun (WGS) entry which is preliminary data.</text>
</comment>
<evidence type="ECO:0000313" key="1">
    <source>
        <dbReference type="EMBL" id="PAP95092.1"/>
    </source>
</evidence>
<evidence type="ECO:0000313" key="2">
    <source>
        <dbReference type="Proteomes" id="UP000215931"/>
    </source>
</evidence>
<name>A0A271KH47_9HYPH</name>
<proteinExistence type="predicted"/>
<dbReference type="EMBL" id="NPKH01000020">
    <property type="protein sequence ID" value="PAP95092.1"/>
    <property type="molecule type" value="Genomic_DNA"/>
</dbReference>